<sequence length="213" mass="23891">MRIQKLEDAIEHLREANARHERVMERPNFDESTQPSPLTSDGQSWNDETDDDNEQLPDMKRGKKLADRGPSRVFDLHQLSSSNDPEVPCNADELEDIRLVLEIRRPAERERGLNTGKELETFSTAPPATSEATTSTATTTGAPCNPCDPCDPCFGMRNTAYLLSNHKRSLTLVGQQWALSTFQVAQAAKYGSCIRPYQRMRMRGMSRDGTFGS</sequence>
<feature type="compositionally biased region" description="Basic and acidic residues" evidence="1">
    <location>
        <begin position="17"/>
        <end position="29"/>
    </location>
</feature>
<evidence type="ECO:0000313" key="3">
    <source>
        <dbReference type="Proteomes" id="UP000800041"/>
    </source>
</evidence>
<feature type="region of interest" description="Disordered" evidence="1">
    <location>
        <begin position="121"/>
        <end position="141"/>
    </location>
</feature>
<dbReference type="AlphaFoldDB" id="A0A6G1GS08"/>
<gene>
    <name evidence="2" type="ORF">K402DRAFT_456438</name>
</gene>
<keyword evidence="3" id="KW-1185">Reference proteome</keyword>
<evidence type="ECO:0000313" key="2">
    <source>
        <dbReference type="EMBL" id="KAF1983715.1"/>
    </source>
</evidence>
<feature type="compositionally biased region" description="Polar residues" evidence="1">
    <location>
        <begin position="30"/>
        <end position="46"/>
    </location>
</feature>
<feature type="compositionally biased region" description="Basic and acidic residues" evidence="1">
    <location>
        <begin position="57"/>
        <end position="69"/>
    </location>
</feature>
<reference evidence="2" key="1">
    <citation type="journal article" date="2020" name="Stud. Mycol.">
        <title>101 Dothideomycetes genomes: a test case for predicting lifestyles and emergence of pathogens.</title>
        <authorList>
            <person name="Haridas S."/>
            <person name="Albert R."/>
            <person name="Binder M."/>
            <person name="Bloem J."/>
            <person name="Labutti K."/>
            <person name="Salamov A."/>
            <person name="Andreopoulos B."/>
            <person name="Baker S."/>
            <person name="Barry K."/>
            <person name="Bills G."/>
            <person name="Bluhm B."/>
            <person name="Cannon C."/>
            <person name="Castanera R."/>
            <person name="Culley D."/>
            <person name="Daum C."/>
            <person name="Ezra D."/>
            <person name="Gonzalez J."/>
            <person name="Henrissat B."/>
            <person name="Kuo A."/>
            <person name="Liang C."/>
            <person name="Lipzen A."/>
            <person name="Lutzoni F."/>
            <person name="Magnuson J."/>
            <person name="Mondo S."/>
            <person name="Nolan M."/>
            <person name="Ohm R."/>
            <person name="Pangilinan J."/>
            <person name="Park H.-J."/>
            <person name="Ramirez L."/>
            <person name="Alfaro M."/>
            <person name="Sun H."/>
            <person name="Tritt A."/>
            <person name="Yoshinaga Y."/>
            <person name="Zwiers L.-H."/>
            <person name="Turgeon B."/>
            <person name="Goodwin S."/>
            <person name="Spatafora J."/>
            <person name="Crous P."/>
            <person name="Grigoriev I."/>
        </authorList>
    </citation>
    <scope>NUCLEOTIDE SEQUENCE</scope>
    <source>
        <strain evidence="2">CBS 113979</strain>
    </source>
</reference>
<dbReference type="EMBL" id="ML977173">
    <property type="protein sequence ID" value="KAF1983715.1"/>
    <property type="molecule type" value="Genomic_DNA"/>
</dbReference>
<proteinExistence type="predicted"/>
<organism evidence="2 3">
    <name type="scientific">Aulographum hederae CBS 113979</name>
    <dbReference type="NCBI Taxonomy" id="1176131"/>
    <lineage>
        <taxon>Eukaryota</taxon>
        <taxon>Fungi</taxon>
        <taxon>Dikarya</taxon>
        <taxon>Ascomycota</taxon>
        <taxon>Pezizomycotina</taxon>
        <taxon>Dothideomycetes</taxon>
        <taxon>Pleosporomycetidae</taxon>
        <taxon>Aulographales</taxon>
        <taxon>Aulographaceae</taxon>
    </lineage>
</organism>
<accession>A0A6G1GS08</accession>
<evidence type="ECO:0000256" key="1">
    <source>
        <dbReference type="SAM" id="MobiDB-lite"/>
    </source>
</evidence>
<feature type="region of interest" description="Disordered" evidence="1">
    <location>
        <begin position="17"/>
        <end position="69"/>
    </location>
</feature>
<dbReference type="Proteomes" id="UP000800041">
    <property type="component" value="Unassembled WGS sequence"/>
</dbReference>
<name>A0A6G1GS08_9PEZI</name>
<protein>
    <submittedName>
        <fullName evidence="2">Uncharacterized protein</fullName>
    </submittedName>
</protein>